<keyword evidence="5" id="KW-0418">Kinase</keyword>
<dbReference type="EC" id="2.7.13.3" evidence="2"/>
<keyword evidence="3" id="KW-0597">Phosphoprotein</keyword>
<dbReference type="InterPro" id="IPR036097">
    <property type="entry name" value="HisK_dim/P_sf"/>
</dbReference>
<dbReference type="Gene3D" id="1.10.287.130">
    <property type="match status" value="1"/>
</dbReference>
<feature type="coiled-coil region" evidence="6">
    <location>
        <begin position="162"/>
        <end position="193"/>
    </location>
</feature>
<dbReference type="Pfam" id="PF00512">
    <property type="entry name" value="HisKA"/>
    <property type="match status" value="1"/>
</dbReference>
<reference evidence="10" key="1">
    <citation type="journal article" date="2019" name="Int. J. Syst. Evol. Microbiol.">
        <title>The Global Catalogue of Microorganisms (GCM) 10K type strain sequencing project: providing services to taxonomists for standard genome sequencing and annotation.</title>
        <authorList>
            <consortium name="The Broad Institute Genomics Platform"/>
            <consortium name="The Broad Institute Genome Sequencing Center for Infectious Disease"/>
            <person name="Wu L."/>
            <person name="Ma J."/>
        </authorList>
    </citation>
    <scope>NUCLEOTIDE SEQUENCE [LARGE SCALE GENOMIC DNA]</scope>
    <source>
        <strain evidence="10">JCM 19173</strain>
    </source>
</reference>
<dbReference type="SUPFAM" id="SSF47384">
    <property type="entry name" value="Homodimeric domain of signal transducing histidine kinase"/>
    <property type="match status" value="1"/>
</dbReference>
<gene>
    <name evidence="9" type="ORF">GCM10010844_15500</name>
</gene>
<dbReference type="Gene3D" id="3.30.565.10">
    <property type="entry name" value="Histidine kinase-like ATPase, C-terminal domain"/>
    <property type="match status" value="1"/>
</dbReference>
<evidence type="ECO:0000256" key="3">
    <source>
        <dbReference type="ARBA" id="ARBA00022553"/>
    </source>
</evidence>
<evidence type="ECO:0000256" key="6">
    <source>
        <dbReference type="SAM" id="Coils"/>
    </source>
</evidence>
<evidence type="ECO:0000256" key="4">
    <source>
        <dbReference type="ARBA" id="ARBA00022679"/>
    </source>
</evidence>
<dbReference type="InterPro" id="IPR035965">
    <property type="entry name" value="PAS-like_dom_sf"/>
</dbReference>
<dbReference type="SUPFAM" id="SSF55785">
    <property type="entry name" value="PYP-like sensor domain (PAS domain)"/>
    <property type="match status" value="1"/>
</dbReference>
<dbReference type="InterPro" id="IPR003661">
    <property type="entry name" value="HisK_dim/P_dom"/>
</dbReference>
<dbReference type="InterPro" id="IPR005467">
    <property type="entry name" value="His_kinase_dom"/>
</dbReference>
<dbReference type="InterPro" id="IPR036890">
    <property type="entry name" value="HATPase_C_sf"/>
</dbReference>
<comment type="caution">
    <text evidence="9">The sequence shown here is derived from an EMBL/GenBank/DDBJ whole genome shotgun (WGS) entry which is preliminary data.</text>
</comment>
<keyword evidence="4" id="KW-0808">Transferase</keyword>
<dbReference type="SMART" id="SM00388">
    <property type="entry name" value="HisKA"/>
    <property type="match status" value="1"/>
</dbReference>
<dbReference type="PROSITE" id="PS50109">
    <property type="entry name" value="HIS_KIN"/>
    <property type="match status" value="1"/>
</dbReference>
<dbReference type="PRINTS" id="PR00344">
    <property type="entry name" value="BCTRLSENSOR"/>
</dbReference>
<dbReference type="Pfam" id="PF02518">
    <property type="entry name" value="HATPase_c"/>
    <property type="match status" value="1"/>
</dbReference>
<dbReference type="InterPro" id="IPR013656">
    <property type="entry name" value="PAS_4"/>
</dbReference>
<evidence type="ECO:0000256" key="5">
    <source>
        <dbReference type="ARBA" id="ARBA00022777"/>
    </source>
</evidence>
<protein>
    <recommendedName>
        <fullName evidence="2">histidine kinase</fullName>
        <ecNumber evidence="2">2.7.13.3</ecNumber>
    </recommendedName>
</protein>
<evidence type="ECO:0000313" key="9">
    <source>
        <dbReference type="EMBL" id="GGK98115.1"/>
    </source>
</evidence>
<dbReference type="CDD" id="cd00082">
    <property type="entry name" value="HisKA"/>
    <property type="match status" value="1"/>
</dbReference>
<dbReference type="SMART" id="SM00387">
    <property type="entry name" value="HATPase_c"/>
    <property type="match status" value="1"/>
</dbReference>
<sequence length="425" mass="47273">MHDALRTSPDRDRWARPVTGQAGSMSAAPPVRFVASAFDALAASVAILDDRGVIVLVNEAWRRFAQANGGDSGEGVNYLEICDATVGPDLEDAHQIARGIRAVLAGEETLFELEYPCHSPTEDRYFMARVTPFMQDSARYAVVAHENITRRKLAELEVLRLARTLEERVEERTQELEDSQAILARRNAELEDRNQALAQFAYVASHDLQEPLRTLGAYADILRHRYAGKALDERADTYLLRITEQVTRARQLVRDILTLSNVAAQPPMQPLDLGNLWDEAVRGLPWPPHAQVTRGTLPRVEANAPQARQLLQNLLGNALKFRAARPLRVHLSGEVTADGTQVQFTLRDNGIGIAPQHVERVFVMFQRLHSRAVTGGNGIGLAVCRKVVERHGGRIWLEPQEEGLLVQFTLPAEGHLPRVMPLTSS</sequence>
<dbReference type="Proteomes" id="UP000604341">
    <property type="component" value="Unassembled WGS sequence"/>
</dbReference>
<name>A0ABQ2FII1_9DEIO</name>
<evidence type="ECO:0000259" key="8">
    <source>
        <dbReference type="PROSITE" id="PS50109"/>
    </source>
</evidence>
<dbReference type="RefSeq" id="WP_229784558.1">
    <property type="nucleotide sequence ID" value="NZ_BMPE01000002.1"/>
</dbReference>
<dbReference type="PANTHER" id="PTHR43304:SF1">
    <property type="entry name" value="PAC DOMAIN-CONTAINING PROTEIN"/>
    <property type="match status" value="1"/>
</dbReference>
<accession>A0ABQ2FII1</accession>
<dbReference type="PANTHER" id="PTHR43304">
    <property type="entry name" value="PHYTOCHROME-LIKE PROTEIN CPH1"/>
    <property type="match status" value="1"/>
</dbReference>
<dbReference type="InterPro" id="IPR004358">
    <property type="entry name" value="Sig_transdc_His_kin-like_C"/>
</dbReference>
<proteinExistence type="predicted"/>
<evidence type="ECO:0000256" key="2">
    <source>
        <dbReference type="ARBA" id="ARBA00012438"/>
    </source>
</evidence>
<dbReference type="InterPro" id="IPR052162">
    <property type="entry name" value="Sensor_kinase/Photoreceptor"/>
</dbReference>
<dbReference type="Gene3D" id="3.30.450.20">
    <property type="entry name" value="PAS domain"/>
    <property type="match status" value="1"/>
</dbReference>
<dbReference type="EMBL" id="BMPE01000002">
    <property type="protein sequence ID" value="GGK98115.1"/>
    <property type="molecule type" value="Genomic_DNA"/>
</dbReference>
<evidence type="ECO:0000313" key="10">
    <source>
        <dbReference type="Proteomes" id="UP000604341"/>
    </source>
</evidence>
<dbReference type="SUPFAM" id="SSF55874">
    <property type="entry name" value="ATPase domain of HSP90 chaperone/DNA topoisomerase II/histidine kinase"/>
    <property type="match status" value="1"/>
</dbReference>
<keyword evidence="10" id="KW-1185">Reference proteome</keyword>
<dbReference type="InterPro" id="IPR003594">
    <property type="entry name" value="HATPase_dom"/>
</dbReference>
<evidence type="ECO:0000256" key="1">
    <source>
        <dbReference type="ARBA" id="ARBA00000085"/>
    </source>
</evidence>
<organism evidence="9 10">
    <name type="scientific">Deinococcus radiotolerans</name>
    <dbReference type="NCBI Taxonomy" id="1309407"/>
    <lineage>
        <taxon>Bacteria</taxon>
        <taxon>Thermotogati</taxon>
        <taxon>Deinococcota</taxon>
        <taxon>Deinococci</taxon>
        <taxon>Deinococcales</taxon>
        <taxon>Deinococcaceae</taxon>
        <taxon>Deinococcus</taxon>
    </lineage>
</organism>
<dbReference type="Pfam" id="PF08448">
    <property type="entry name" value="PAS_4"/>
    <property type="match status" value="1"/>
</dbReference>
<evidence type="ECO:0000256" key="7">
    <source>
        <dbReference type="SAM" id="MobiDB-lite"/>
    </source>
</evidence>
<feature type="region of interest" description="Disordered" evidence="7">
    <location>
        <begin position="1"/>
        <end position="25"/>
    </location>
</feature>
<keyword evidence="6" id="KW-0175">Coiled coil</keyword>
<feature type="domain" description="Histidine kinase" evidence="8">
    <location>
        <begin position="203"/>
        <end position="414"/>
    </location>
</feature>
<feature type="compositionally biased region" description="Basic and acidic residues" evidence="7">
    <location>
        <begin position="1"/>
        <end position="15"/>
    </location>
</feature>
<comment type="catalytic activity">
    <reaction evidence="1">
        <text>ATP + protein L-histidine = ADP + protein N-phospho-L-histidine.</text>
        <dbReference type="EC" id="2.7.13.3"/>
    </reaction>
</comment>